<dbReference type="EMBL" id="CAUYUJ010018576">
    <property type="protein sequence ID" value="CAK0884704.1"/>
    <property type="molecule type" value="Genomic_DNA"/>
</dbReference>
<sequence>MLRQASEGGGLFGANWMLASLPEGQSGARPGRAARARPALSEKAARRLPAAPRRPGGGPRRPSGGEHASETYALLRAAGASLAGAVGGPTPQGCMARGIIHWVGSRRGGGGGGGGGGGRVGSDGGRGNSILPIRRDGATGVLRKHRGPTCSRAACRRSLPSRRARIVLPAGRCSRRPAGHAKRGAAVPHTASGQLDAIVREHKNYAVRGRDGENGGGGGGWWREQHCRQHSALKPLALTGKILLST</sequence>
<feature type="region of interest" description="Disordered" evidence="1">
    <location>
        <begin position="108"/>
        <end position="133"/>
    </location>
</feature>
<feature type="region of interest" description="Disordered" evidence="1">
    <location>
        <begin position="23"/>
        <end position="67"/>
    </location>
</feature>
<name>A0ABN9WIG3_9DINO</name>
<gene>
    <name evidence="2" type="ORF">PCOR1329_LOCUS66531</name>
</gene>
<evidence type="ECO:0000256" key="1">
    <source>
        <dbReference type="SAM" id="MobiDB-lite"/>
    </source>
</evidence>
<feature type="compositionally biased region" description="Gly residues" evidence="1">
    <location>
        <begin position="108"/>
        <end position="127"/>
    </location>
</feature>
<feature type="compositionally biased region" description="Low complexity" evidence="1">
    <location>
        <begin position="27"/>
        <end position="39"/>
    </location>
</feature>
<reference evidence="2" key="1">
    <citation type="submission" date="2023-10" db="EMBL/GenBank/DDBJ databases">
        <authorList>
            <person name="Chen Y."/>
            <person name="Shah S."/>
            <person name="Dougan E. K."/>
            <person name="Thang M."/>
            <person name="Chan C."/>
        </authorList>
    </citation>
    <scope>NUCLEOTIDE SEQUENCE [LARGE SCALE GENOMIC DNA]</scope>
</reference>
<evidence type="ECO:0000313" key="2">
    <source>
        <dbReference type="EMBL" id="CAK0884704.1"/>
    </source>
</evidence>
<keyword evidence="3" id="KW-1185">Reference proteome</keyword>
<protein>
    <submittedName>
        <fullName evidence="2">Uncharacterized protein</fullName>
    </submittedName>
</protein>
<comment type="caution">
    <text evidence="2">The sequence shown here is derived from an EMBL/GenBank/DDBJ whole genome shotgun (WGS) entry which is preliminary data.</text>
</comment>
<dbReference type="Proteomes" id="UP001189429">
    <property type="component" value="Unassembled WGS sequence"/>
</dbReference>
<accession>A0ABN9WIG3</accession>
<organism evidence="2 3">
    <name type="scientific">Prorocentrum cordatum</name>
    <dbReference type="NCBI Taxonomy" id="2364126"/>
    <lineage>
        <taxon>Eukaryota</taxon>
        <taxon>Sar</taxon>
        <taxon>Alveolata</taxon>
        <taxon>Dinophyceae</taxon>
        <taxon>Prorocentrales</taxon>
        <taxon>Prorocentraceae</taxon>
        <taxon>Prorocentrum</taxon>
    </lineage>
</organism>
<proteinExistence type="predicted"/>
<evidence type="ECO:0000313" key="3">
    <source>
        <dbReference type="Proteomes" id="UP001189429"/>
    </source>
</evidence>